<feature type="compositionally biased region" description="Gly residues" evidence="6">
    <location>
        <begin position="510"/>
        <end position="524"/>
    </location>
</feature>
<keyword evidence="9" id="KW-1185">Reference proteome</keyword>
<feature type="region of interest" description="Disordered" evidence="6">
    <location>
        <begin position="442"/>
        <end position="470"/>
    </location>
</feature>
<evidence type="ECO:0000256" key="3">
    <source>
        <dbReference type="ARBA" id="ARBA00022692"/>
    </source>
</evidence>
<dbReference type="PANTHER" id="PTHR21355">
    <property type="entry name" value="G-PROTEIN COUPLED RECEPTOR-ASSOCIATED PROTEIN LMBRD2"/>
    <property type="match status" value="1"/>
</dbReference>
<evidence type="ECO:0000256" key="7">
    <source>
        <dbReference type="SAM" id="Phobius"/>
    </source>
</evidence>
<evidence type="ECO:0000256" key="5">
    <source>
        <dbReference type="ARBA" id="ARBA00023136"/>
    </source>
</evidence>
<dbReference type="Pfam" id="PF04791">
    <property type="entry name" value="LMBR1"/>
    <property type="match status" value="1"/>
</dbReference>
<name>A0ABR3GE72_9PEZI</name>
<comment type="caution">
    <text evidence="8">The sequence shown here is derived from an EMBL/GenBank/DDBJ whole genome shotgun (WGS) entry which is preliminary data.</text>
</comment>
<dbReference type="InterPro" id="IPR006876">
    <property type="entry name" value="LMBR1-like_membr_prot"/>
</dbReference>
<feature type="transmembrane region" description="Helical" evidence="7">
    <location>
        <begin position="367"/>
        <end position="388"/>
    </location>
</feature>
<feature type="region of interest" description="Disordered" evidence="6">
    <location>
        <begin position="508"/>
        <end position="543"/>
    </location>
</feature>
<evidence type="ECO:0000256" key="2">
    <source>
        <dbReference type="ARBA" id="ARBA00010487"/>
    </source>
</evidence>
<organism evidence="8 9">
    <name type="scientific">Discina gigas</name>
    <dbReference type="NCBI Taxonomy" id="1032678"/>
    <lineage>
        <taxon>Eukaryota</taxon>
        <taxon>Fungi</taxon>
        <taxon>Dikarya</taxon>
        <taxon>Ascomycota</taxon>
        <taxon>Pezizomycotina</taxon>
        <taxon>Pezizomycetes</taxon>
        <taxon>Pezizales</taxon>
        <taxon>Discinaceae</taxon>
        <taxon>Discina</taxon>
    </lineage>
</organism>
<dbReference type="PANTHER" id="PTHR21355:SF0">
    <property type="entry name" value="G-PROTEIN COUPLED RECEPTOR-ASSOCIATED PROTEIN LMBRD2"/>
    <property type="match status" value="1"/>
</dbReference>
<reference evidence="8 9" key="1">
    <citation type="submission" date="2024-02" db="EMBL/GenBank/DDBJ databases">
        <title>Discinaceae phylogenomics.</title>
        <authorList>
            <person name="Dirks A.C."/>
            <person name="James T.Y."/>
        </authorList>
    </citation>
    <scope>NUCLEOTIDE SEQUENCE [LARGE SCALE GENOMIC DNA]</scope>
    <source>
        <strain evidence="8 9">ACD0624</strain>
    </source>
</reference>
<dbReference type="Proteomes" id="UP001447188">
    <property type="component" value="Unassembled WGS sequence"/>
</dbReference>
<dbReference type="EMBL" id="JBBBZM010000102">
    <property type="protein sequence ID" value="KAL0634158.1"/>
    <property type="molecule type" value="Genomic_DNA"/>
</dbReference>
<dbReference type="InterPro" id="IPR051584">
    <property type="entry name" value="GPCR-associated_LMBR1"/>
</dbReference>
<proteinExistence type="inferred from homology"/>
<keyword evidence="5 7" id="KW-0472">Membrane</keyword>
<gene>
    <name evidence="8" type="ORF">Q9L58_006896</name>
</gene>
<accession>A0ABR3GE72</accession>
<evidence type="ECO:0000256" key="1">
    <source>
        <dbReference type="ARBA" id="ARBA00004141"/>
    </source>
</evidence>
<feature type="transmembrane region" description="Helical" evidence="7">
    <location>
        <begin position="28"/>
        <end position="51"/>
    </location>
</feature>
<feature type="transmembrane region" description="Helical" evidence="7">
    <location>
        <begin position="229"/>
        <end position="251"/>
    </location>
</feature>
<protein>
    <recommendedName>
        <fullName evidence="10">Lysosomal cobalamin transporter</fullName>
    </recommendedName>
</protein>
<evidence type="ECO:0000313" key="9">
    <source>
        <dbReference type="Proteomes" id="UP001447188"/>
    </source>
</evidence>
<sequence>MVLAIGILGLIYVFFTSGIHIESLKGLVMALSYCYALALAIFLMGHGLVAIPRNLMRNSSIPGKLRRLQIAAPRAYDKLLDATSILEEVEQEVLAVKQRKHGSAREFQEWIEELGEIAQLPESSLSSGASSRTGGRRGGAPPVITEQYLASLTQRLRIAIHKRQRFTVEWQALCQSSSDLQSILDSSRTQRLIFTKHFSSPTPLDRISILNPYTRHLLHYHVLPQVHRVLSIVLSIASACIIWSELIHTVAPKLSLINYTVVHHPNSPSGAVGFAGQCIAAAWIAYMCACAYSALTTVKVWGNYALVRRTTSGESACFYASYAARLTVPLAYNFTGLLNPIIAKDTVFFTFLGKLINLTPLGEGFDGFFPVLILLPVAASGFGVYSWIKVTFGLGNVLADDEDDEDGLGGWREGRDIISRELLGGVARGGLIARSAPAGAVGGESSGLGAGAQRTGRTGPIRLPDNDEEGDVPEQGFLGNFIHRVRNTVETLEAPGWVKDFDTSQRPKWFGGGERGRGGYGGGRPRWNAGWGGDEREGLLGES</sequence>
<feature type="transmembrane region" description="Helical" evidence="7">
    <location>
        <begin position="271"/>
        <end position="295"/>
    </location>
</feature>
<evidence type="ECO:0000256" key="6">
    <source>
        <dbReference type="SAM" id="MobiDB-lite"/>
    </source>
</evidence>
<comment type="subcellular location">
    <subcellularLocation>
        <location evidence="1">Membrane</location>
        <topology evidence="1">Multi-pass membrane protein</topology>
    </subcellularLocation>
</comment>
<evidence type="ECO:0000256" key="4">
    <source>
        <dbReference type="ARBA" id="ARBA00022989"/>
    </source>
</evidence>
<feature type="compositionally biased region" description="Basic and acidic residues" evidence="6">
    <location>
        <begin position="533"/>
        <end position="543"/>
    </location>
</feature>
<evidence type="ECO:0008006" key="10">
    <source>
        <dbReference type="Google" id="ProtNLM"/>
    </source>
</evidence>
<comment type="similarity">
    <text evidence="2">Belongs to the LIMR family.</text>
</comment>
<keyword evidence="4 7" id="KW-1133">Transmembrane helix</keyword>
<keyword evidence="3 7" id="KW-0812">Transmembrane</keyword>
<evidence type="ECO:0000313" key="8">
    <source>
        <dbReference type="EMBL" id="KAL0634158.1"/>
    </source>
</evidence>